<accession>A0AAD7EWX2</accession>
<feature type="transmembrane region" description="Helical" evidence="2">
    <location>
        <begin position="153"/>
        <end position="175"/>
    </location>
</feature>
<keyword evidence="2" id="KW-1133">Transmembrane helix</keyword>
<evidence type="ECO:0000256" key="1">
    <source>
        <dbReference type="SAM" id="MobiDB-lite"/>
    </source>
</evidence>
<evidence type="ECO:0000256" key="2">
    <source>
        <dbReference type="SAM" id="Phobius"/>
    </source>
</evidence>
<feature type="region of interest" description="Disordered" evidence="1">
    <location>
        <begin position="70"/>
        <end position="106"/>
    </location>
</feature>
<keyword evidence="2" id="KW-0812">Transmembrane</keyword>
<dbReference type="AlphaFoldDB" id="A0AAD7EWX2"/>
<organism evidence="3 4">
    <name type="scientific">Mycena albidolilacea</name>
    <dbReference type="NCBI Taxonomy" id="1033008"/>
    <lineage>
        <taxon>Eukaryota</taxon>
        <taxon>Fungi</taxon>
        <taxon>Dikarya</taxon>
        <taxon>Basidiomycota</taxon>
        <taxon>Agaricomycotina</taxon>
        <taxon>Agaricomycetes</taxon>
        <taxon>Agaricomycetidae</taxon>
        <taxon>Agaricales</taxon>
        <taxon>Marasmiineae</taxon>
        <taxon>Mycenaceae</taxon>
        <taxon>Mycena</taxon>
    </lineage>
</organism>
<dbReference type="SUPFAM" id="SSF103473">
    <property type="entry name" value="MFS general substrate transporter"/>
    <property type="match status" value="1"/>
</dbReference>
<keyword evidence="4" id="KW-1185">Reference proteome</keyword>
<dbReference type="Proteomes" id="UP001218218">
    <property type="component" value="Unassembled WGS sequence"/>
</dbReference>
<dbReference type="InterPro" id="IPR036259">
    <property type="entry name" value="MFS_trans_sf"/>
</dbReference>
<feature type="transmembrane region" description="Helical" evidence="2">
    <location>
        <begin position="117"/>
        <end position="133"/>
    </location>
</feature>
<protein>
    <submittedName>
        <fullName evidence="3">Uncharacterized protein</fullName>
    </submittedName>
</protein>
<proteinExistence type="predicted"/>
<gene>
    <name evidence="3" type="ORF">DFH08DRAFT_984965</name>
</gene>
<keyword evidence="2" id="KW-0472">Membrane</keyword>
<evidence type="ECO:0000313" key="4">
    <source>
        <dbReference type="Proteomes" id="UP001218218"/>
    </source>
</evidence>
<sequence length="194" mass="21792">MRIGGVSFEPQASRGSLKHSTVRRLGGIRSLITEFLIRLPGRLVGLPDFVFLIIAEENPQTDISITNIISDDTTPRPVRSDEHVQDEFTPNHESRIPKQEESEPEPHSIYTPVEKRFIVALIAFGGLFSPLSSNIHPPIIPTLSQASCKPIELINITVTMYIVFEGLGLMFWGTLPHKPLIFYHPLLHLSLQRP</sequence>
<name>A0AAD7EWX2_9AGAR</name>
<reference evidence="3" key="1">
    <citation type="submission" date="2023-03" db="EMBL/GenBank/DDBJ databases">
        <title>Massive genome expansion in bonnet fungi (Mycena s.s.) driven by repeated elements and novel gene families across ecological guilds.</title>
        <authorList>
            <consortium name="Lawrence Berkeley National Laboratory"/>
            <person name="Harder C.B."/>
            <person name="Miyauchi S."/>
            <person name="Viragh M."/>
            <person name="Kuo A."/>
            <person name="Thoen E."/>
            <person name="Andreopoulos B."/>
            <person name="Lu D."/>
            <person name="Skrede I."/>
            <person name="Drula E."/>
            <person name="Henrissat B."/>
            <person name="Morin E."/>
            <person name="Kohler A."/>
            <person name="Barry K."/>
            <person name="LaButti K."/>
            <person name="Morin E."/>
            <person name="Salamov A."/>
            <person name="Lipzen A."/>
            <person name="Mereny Z."/>
            <person name="Hegedus B."/>
            <person name="Baldrian P."/>
            <person name="Stursova M."/>
            <person name="Weitz H."/>
            <person name="Taylor A."/>
            <person name="Grigoriev I.V."/>
            <person name="Nagy L.G."/>
            <person name="Martin F."/>
            <person name="Kauserud H."/>
        </authorList>
    </citation>
    <scope>NUCLEOTIDE SEQUENCE</scope>
    <source>
        <strain evidence="3">CBHHK002</strain>
    </source>
</reference>
<comment type="caution">
    <text evidence="3">The sequence shown here is derived from an EMBL/GenBank/DDBJ whole genome shotgun (WGS) entry which is preliminary data.</text>
</comment>
<evidence type="ECO:0000313" key="3">
    <source>
        <dbReference type="EMBL" id="KAJ7354418.1"/>
    </source>
</evidence>
<feature type="compositionally biased region" description="Basic and acidic residues" evidence="1">
    <location>
        <begin position="78"/>
        <end position="106"/>
    </location>
</feature>
<dbReference type="EMBL" id="JARIHO010000010">
    <property type="protein sequence ID" value="KAJ7354418.1"/>
    <property type="molecule type" value="Genomic_DNA"/>
</dbReference>